<organism evidence="2">
    <name type="scientific">Populus trichocarpa</name>
    <name type="common">Western balsam poplar</name>
    <name type="synonym">Populus balsamifera subsp. trichocarpa</name>
    <dbReference type="NCBI Taxonomy" id="3694"/>
    <lineage>
        <taxon>Eukaryota</taxon>
        <taxon>Viridiplantae</taxon>
        <taxon>Streptophyta</taxon>
        <taxon>Embryophyta</taxon>
        <taxon>Tracheophyta</taxon>
        <taxon>Spermatophyta</taxon>
        <taxon>Magnoliopsida</taxon>
        <taxon>eudicotyledons</taxon>
        <taxon>Gunneridae</taxon>
        <taxon>Pentapetalae</taxon>
        <taxon>rosids</taxon>
        <taxon>fabids</taxon>
        <taxon>Malpighiales</taxon>
        <taxon>Salicaceae</taxon>
        <taxon>Saliceae</taxon>
        <taxon>Populus</taxon>
    </lineage>
</organism>
<evidence type="ECO:0000313" key="2">
    <source>
        <dbReference type="EMBL" id="RQO95346.1"/>
    </source>
</evidence>
<feature type="transmembrane region" description="Helical" evidence="1">
    <location>
        <begin position="62"/>
        <end position="86"/>
    </location>
</feature>
<sequence length="87" mass="9828">MKLLKCDKIVDNTKRESGFKLLSNELIHTGKVFQTMKKAGNIEPANLRRDVVMSLSPTKPSLCSFAIVVPSSGQLQYFLFLIIFFFS</sequence>
<dbReference type="InParanoid" id="A0A3N7FH12"/>
<keyword evidence="1" id="KW-0472">Membrane</keyword>
<dbReference type="AlphaFoldDB" id="A0A3N7FH12"/>
<keyword evidence="1" id="KW-0812">Transmembrane</keyword>
<evidence type="ECO:0000256" key="1">
    <source>
        <dbReference type="SAM" id="Phobius"/>
    </source>
</evidence>
<proteinExistence type="predicted"/>
<keyword evidence="1" id="KW-1133">Transmembrane helix</keyword>
<protein>
    <submittedName>
        <fullName evidence="2">Uncharacterized protein</fullName>
    </submittedName>
</protein>
<reference evidence="2" key="1">
    <citation type="journal article" date="2006" name="Science">
        <title>The genome of black cottonwood, Populus trichocarpa (Torr. &amp; Gray).</title>
        <authorList>
            <person name="Tuskan G.A."/>
            <person name="Difazio S."/>
            <person name="Jansson S."/>
            <person name="Bohlmann J."/>
            <person name="Grigoriev I."/>
            <person name="Hellsten U."/>
            <person name="Putnam N."/>
            <person name="Ralph S."/>
            <person name="Rombauts S."/>
            <person name="Salamov A."/>
            <person name="Schein J."/>
            <person name="Sterck L."/>
            <person name="Aerts A."/>
            <person name="Bhalerao R.R."/>
            <person name="Bhalerao R.P."/>
            <person name="Blaudez D."/>
            <person name="Boerjan W."/>
            <person name="Brun A."/>
            <person name="Brunner A."/>
            <person name="Busov V."/>
            <person name="Campbell M."/>
            <person name="Carlson J."/>
            <person name="Chalot M."/>
            <person name="Chapman J."/>
            <person name="Chen G.L."/>
            <person name="Cooper D."/>
            <person name="Coutinho P.M."/>
            <person name="Couturier J."/>
            <person name="Covert S."/>
            <person name="Cronk Q."/>
            <person name="Cunningham R."/>
            <person name="Davis J."/>
            <person name="Degroeve S."/>
            <person name="Dejardin A."/>
            <person name="Depamphilis C."/>
            <person name="Detter J."/>
            <person name="Dirks B."/>
            <person name="Dubchak I."/>
            <person name="Duplessis S."/>
            <person name="Ehlting J."/>
            <person name="Ellis B."/>
            <person name="Gendler K."/>
            <person name="Goodstein D."/>
            <person name="Gribskov M."/>
            <person name="Grimwood J."/>
            <person name="Groover A."/>
            <person name="Gunter L."/>
            <person name="Hamberger B."/>
            <person name="Heinze B."/>
            <person name="Helariutta Y."/>
            <person name="Henrissat B."/>
            <person name="Holligan D."/>
            <person name="Holt R."/>
            <person name="Huang W."/>
            <person name="Islam-Faridi N."/>
            <person name="Jones S."/>
            <person name="Jones-Rhoades M."/>
            <person name="Jorgensen R."/>
            <person name="Joshi C."/>
            <person name="Kangasjarvi J."/>
            <person name="Karlsson J."/>
            <person name="Kelleher C."/>
            <person name="Kirkpatrick R."/>
            <person name="Kirst M."/>
            <person name="Kohler A."/>
            <person name="Kalluri U."/>
            <person name="Larimer F."/>
            <person name="Leebens-Mack J."/>
            <person name="Leple J.C."/>
            <person name="Locascio P."/>
            <person name="Lou Y."/>
            <person name="Lucas S."/>
            <person name="Martin F."/>
            <person name="Montanini B."/>
            <person name="Napoli C."/>
            <person name="Nelson D.R."/>
            <person name="Nelson C."/>
            <person name="Nieminen K."/>
            <person name="Nilsson O."/>
            <person name="Pereda V."/>
            <person name="Peter G."/>
            <person name="Philippe R."/>
            <person name="Pilate G."/>
            <person name="Poliakov A."/>
            <person name="Razumovskaya J."/>
            <person name="Richardson P."/>
            <person name="Rinaldi C."/>
            <person name="Ritland K."/>
            <person name="Rouze P."/>
            <person name="Ryaboy D."/>
            <person name="Schmutz J."/>
            <person name="Schrader J."/>
            <person name="Segerman B."/>
            <person name="Shin H."/>
            <person name="Siddiqui A."/>
            <person name="Sterky F."/>
            <person name="Terry A."/>
            <person name="Tsai C.J."/>
            <person name="Uberbacher E."/>
            <person name="Unneberg P."/>
            <person name="Vahala J."/>
            <person name="Wall K."/>
            <person name="Wessler S."/>
            <person name="Yang G."/>
            <person name="Yin T."/>
            <person name="Douglas C."/>
            <person name="Marra M."/>
            <person name="Sandberg G."/>
            <person name="Van de Peer Y."/>
            <person name="Rokhsar D."/>
        </authorList>
    </citation>
    <scope>NUCLEOTIDE SEQUENCE [LARGE SCALE GENOMIC DNA]</scope>
    <source>
        <strain evidence="2">Nisqually-1</strain>
    </source>
</reference>
<reference evidence="2" key="2">
    <citation type="submission" date="2017-07" db="EMBL/GenBank/DDBJ databases">
        <title>WGS assembly of Populus trichocarpa.</title>
        <authorList>
            <person name="Tuskan G."/>
            <person name="Difazio S."/>
            <person name="Jansson S."/>
            <person name="Bohlmann J."/>
            <person name="Grigoriev I."/>
            <person name="Hellsten U."/>
            <person name="Putnam N."/>
            <person name="Ralph S."/>
            <person name="Rombauts S."/>
            <person name="Salamov A."/>
            <person name="Schein J."/>
            <person name="Sterck L."/>
            <person name="Aerts A."/>
            <person name="Bhalerao R."/>
            <person name="Bhalerao R."/>
            <person name="Blaudez D."/>
            <person name="Boerjan W."/>
            <person name="Brun A."/>
            <person name="Brunner A."/>
            <person name="Busov V."/>
            <person name="Campbell M."/>
            <person name="Carlson J."/>
            <person name="Chalot M."/>
            <person name="Chapman J."/>
            <person name="Chen G."/>
            <person name="Cooper D."/>
            <person name="Coutinho P."/>
            <person name="Couturier J."/>
            <person name="Covert S."/>
            <person name="Cronk Q."/>
            <person name="Cunningham R."/>
            <person name="Davis J."/>
            <person name="Degroeve S."/>
            <person name="Dejardin A."/>
            <person name="Depamphilis C."/>
            <person name="Detter J."/>
            <person name="Dirks B."/>
            <person name="Dubchak I."/>
            <person name="Duplessis S."/>
            <person name="Ehlting J."/>
            <person name="Ellis B."/>
            <person name="Gendler K."/>
            <person name="Goodstein D."/>
            <person name="Gribskov M."/>
            <person name="Grimwood J."/>
            <person name="Groover A."/>
            <person name="Gunter L."/>
            <person name="Hamberger B."/>
            <person name="Heinze B."/>
            <person name="Helariutta Y."/>
            <person name="Henrissat B."/>
            <person name="Holligan D."/>
            <person name="Holt R."/>
            <person name="Huang W."/>
            <person name="Islam-Faridi N."/>
            <person name="Jones S."/>
            <person name="Jones-Rhoades M."/>
            <person name="Jorgensen R."/>
            <person name="Joshi C."/>
            <person name="Kangasjarvi J."/>
            <person name="Karlsson J."/>
            <person name="Kelleher C."/>
            <person name="Kirkpatrick R."/>
            <person name="Kirst M."/>
            <person name="Kohler A."/>
            <person name="Kalluri U."/>
            <person name="Larimer F."/>
            <person name="Leebens-Mack J."/>
            <person name="Leple J."/>
            <person name="Locascio P."/>
            <person name="Lou Y."/>
            <person name="Lucas S."/>
            <person name="Martin F."/>
            <person name="Montanini B."/>
            <person name="Napoli C."/>
            <person name="Nelson D."/>
            <person name="Nelson C."/>
            <person name="Nieminen K."/>
            <person name="Nilsson O."/>
            <person name="Pereda V."/>
            <person name="Peter G."/>
            <person name="Philippe R."/>
            <person name="Pilate G."/>
            <person name="Poliakov A."/>
            <person name="Razumovskaya J."/>
            <person name="Richardson P."/>
            <person name="Rinaldi C."/>
            <person name="Ritland K."/>
            <person name="Rouze P."/>
            <person name="Ryaboy D."/>
            <person name="Schmutz J."/>
            <person name="Schrader J."/>
            <person name="Segerman B."/>
            <person name="Shin H."/>
            <person name="Siddiqui A."/>
            <person name="Sterky F."/>
            <person name="Terry A."/>
            <person name="Tsai C."/>
            <person name="Uberbacher E."/>
            <person name="Unneberg P."/>
            <person name="Vahala J."/>
            <person name="Wall K."/>
            <person name="Wessler S."/>
            <person name="Yang G."/>
            <person name="Yin T."/>
            <person name="Douglas C."/>
            <person name="Marra M."/>
            <person name="Sandberg G."/>
            <person name="Van De Peer Y."/>
            <person name="Rokhsar D."/>
        </authorList>
    </citation>
    <scope>NUCLEOTIDE SEQUENCE</scope>
    <source>
        <strain evidence="2">Nisqually-1</strain>
    </source>
</reference>
<accession>A0A3N7FH12</accession>
<dbReference type="EMBL" id="KZ624181">
    <property type="protein sequence ID" value="RQO95346.1"/>
    <property type="molecule type" value="Genomic_DNA"/>
</dbReference>
<gene>
    <name evidence="2" type="ORF">POPTR_T172023</name>
</gene>
<name>A0A3N7FH12_POPTR</name>